<comment type="caution">
    <text evidence="3">The sequence shown here is derived from an EMBL/GenBank/DDBJ whole genome shotgun (WGS) entry which is preliminary data.</text>
</comment>
<gene>
    <name evidence="3" type="ORF">M0R45_026030</name>
</gene>
<dbReference type="InterPro" id="IPR036393">
    <property type="entry name" value="AceGlu_kinase-like_sf"/>
</dbReference>
<evidence type="ECO:0000313" key="3">
    <source>
        <dbReference type="EMBL" id="KAK9928914.1"/>
    </source>
</evidence>
<dbReference type="SUPFAM" id="SSF53633">
    <property type="entry name" value="Carbamate kinase-like"/>
    <property type="match status" value="1"/>
</dbReference>
<dbReference type="GO" id="GO:0009534">
    <property type="term" value="C:chloroplast thylakoid"/>
    <property type="evidence" value="ECO:0007669"/>
    <property type="project" value="TreeGrafter"/>
</dbReference>
<dbReference type="PANTHER" id="PTHR23342:SF0">
    <property type="entry name" value="N-ACETYLGLUTAMATE SYNTHASE, MITOCHONDRIAL"/>
    <property type="match status" value="1"/>
</dbReference>
<dbReference type="PANTHER" id="PTHR23342">
    <property type="entry name" value="N-ACETYLGLUTAMATE SYNTHASE"/>
    <property type="match status" value="1"/>
</dbReference>
<dbReference type="InterPro" id="IPR001048">
    <property type="entry name" value="Asp/Glu/Uridylate_kinase"/>
</dbReference>
<reference evidence="3 4" key="1">
    <citation type="journal article" date="2023" name="G3 (Bethesda)">
        <title>A chromosome-length genome assembly and annotation of blackberry (Rubus argutus, cv. 'Hillquist').</title>
        <authorList>
            <person name="Bruna T."/>
            <person name="Aryal R."/>
            <person name="Dudchenko O."/>
            <person name="Sargent D.J."/>
            <person name="Mead D."/>
            <person name="Buti M."/>
            <person name="Cavallini A."/>
            <person name="Hytonen T."/>
            <person name="Andres J."/>
            <person name="Pham M."/>
            <person name="Weisz D."/>
            <person name="Mascagni F."/>
            <person name="Usai G."/>
            <person name="Natali L."/>
            <person name="Bassil N."/>
            <person name="Fernandez G.E."/>
            <person name="Lomsadze A."/>
            <person name="Armour M."/>
            <person name="Olukolu B."/>
            <person name="Poorten T."/>
            <person name="Britton C."/>
            <person name="Davik J."/>
            <person name="Ashrafi H."/>
            <person name="Aiden E.L."/>
            <person name="Borodovsky M."/>
            <person name="Worthington M."/>
        </authorList>
    </citation>
    <scope>NUCLEOTIDE SEQUENCE [LARGE SCALE GENOMIC DNA]</scope>
    <source>
        <strain evidence="3">PI 553951</strain>
    </source>
</reference>
<sequence>MASDMSGQQYNINADTMAGEISSVLGAKKLILVTNVAKILEDRDYPSSLVKQIDIKGVKKIMDDGKIDGEMIPKVLTDEGAGIMIIS</sequence>
<dbReference type="GO" id="GO:0003991">
    <property type="term" value="F:acetylglutamate kinase activity"/>
    <property type="evidence" value="ECO:0007669"/>
    <property type="project" value="TreeGrafter"/>
</dbReference>
<evidence type="ECO:0000313" key="4">
    <source>
        <dbReference type="Proteomes" id="UP001457282"/>
    </source>
</evidence>
<dbReference type="Proteomes" id="UP001457282">
    <property type="component" value="Unassembled WGS sequence"/>
</dbReference>
<organism evidence="3 4">
    <name type="scientific">Rubus argutus</name>
    <name type="common">Southern blackberry</name>
    <dbReference type="NCBI Taxonomy" id="59490"/>
    <lineage>
        <taxon>Eukaryota</taxon>
        <taxon>Viridiplantae</taxon>
        <taxon>Streptophyta</taxon>
        <taxon>Embryophyta</taxon>
        <taxon>Tracheophyta</taxon>
        <taxon>Spermatophyta</taxon>
        <taxon>Magnoliopsida</taxon>
        <taxon>eudicotyledons</taxon>
        <taxon>Gunneridae</taxon>
        <taxon>Pentapetalae</taxon>
        <taxon>rosids</taxon>
        <taxon>fabids</taxon>
        <taxon>Rosales</taxon>
        <taxon>Rosaceae</taxon>
        <taxon>Rosoideae</taxon>
        <taxon>Rosoideae incertae sedis</taxon>
        <taxon>Rubus</taxon>
    </lineage>
</organism>
<evidence type="ECO:0000259" key="2">
    <source>
        <dbReference type="Pfam" id="PF00696"/>
    </source>
</evidence>
<evidence type="ECO:0000256" key="1">
    <source>
        <dbReference type="ARBA" id="ARBA00022679"/>
    </source>
</evidence>
<keyword evidence="4" id="KW-1185">Reference proteome</keyword>
<dbReference type="Pfam" id="PF00696">
    <property type="entry name" value="AA_kinase"/>
    <property type="match status" value="1"/>
</dbReference>
<proteinExistence type="predicted"/>
<protein>
    <recommendedName>
        <fullName evidence="2">Aspartate/glutamate/uridylate kinase domain-containing protein</fullName>
    </recommendedName>
</protein>
<keyword evidence="1" id="KW-0808">Transferase</keyword>
<dbReference type="EMBL" id="JBEDUW010000005">
    <property type="protein sequence ID" value="KAK9928914.1"/>
    <property type="molecule type" value="Genomic_DNA"/>
</dbReference>
<dbReference type="GO" id="GO:0006526">
    <property type="term" value="P:L-arginine biosynthetic process"/>
    <property type="evidence" value="ECO:0007669"/>
    <property type="project" value="TreeGrafter"/>
</dbReference>
<accession>A0AAW1WVV3</accession>
<dbReference type="AlphaFoldDB" id="A0AAW1WVV3"/>
<dbReference type="Gene3D" id="3.40.1160.10">
    <property type="entry name" value="Acetylglutamate kinase-like"/>
    <property type="match status" value="1"/>
</dbReference>
<name>A0AAW1WVV3_RUBAR</name>
<feature type="domain" description="Aspartate/glutamate/uridylate kinase" evidence="2">
    <location>
        <begin position="4"/>
        <end position="75"/>
    </location>
</feature>